<evidence type="ECO:0000256" key="1">
    <source>
        <dbReference type="ARBA" id="ARBA00002358"/>
    </source>
</evidence>
<feature type="compositionally biased region" description="Basic and acidic residues" evidence="2">
    <location>
        <begin position="689"/>
        <end position="704"/>
    </location>
</feature>
<evidence type="ECO:0000313" key="5">
    <source>
        <dbReference type="Proteomes" id="UP000829720"/>
    </source>
</evidence>
<proteinExistence type="predicted"/>
<organism evidence="4 5">
    <name type="scientific">Albula goreensis</name>
    <dbReference type="NCBI Taxonomy" id="1534307"/>
    <lineage>
        <taxon>Eukaryota</taxon>
        <taxon>Metazoa</taxon>
        <taxon>Chordata</taxon>
        <taxon>Craniata</taxon>
        <taxon>Vertebrata</taxon>
        <taxon>Euteleostomi</taxon>
        <taxon>Actinopterygii</taxon>
        <taxon>Neopterygii</taxon>
        <taxon>Teleostei</taxon>
        <taxon>Albuliformes</taxon>
        <taxon>Albulidae</taxon>
        <taxon>Albula</taxon>
    </lineage>
</organism>
<comment type="caution">
    <text evidence="4">The sequence shown here is derived from an EMBL/GenBank/DDBJ whole genome shotgun (WGS) entry which is preliminary data.</text>
</comment>
<dbReference type="Pfam" id="PF15235">
    <property type="entry name" value="GRIN_C"/>
    <property type="match status" value="1"/>
</dbReference>
<feature type="region of interest" description="Disordered" evidence="2">
    <location>
        <begin position="619"/>
        <end position="723"/>
    </location>
</feature>
<feature type="compositionally biased region" description="Basic and acidic residues" evidence="2">
    <location>
        <begin position="160"/>
        <end position="193"/>
    </location>
</feature>
<evidence type="ECO:0000259" key="3">
    <source>
        <dbReference type="Pfam" id="PF15235"/>
    </source>
</evidence>
<dbReference type="OrthoDB" id="10049175at2759"/>
<evidence type="ECO:0000256" key="2">
    <source>
        <dbReference type="SAM" id="MobiDB-lite"/>
    </source>
</evidence>
<feature type="region of interest" description="Disordered" evidence="2">
    <location>
        <begin position="768"/>
        <end position="796"/>
    </location>
</feature>
<gene>
    <name evidence="4" type="ORF">AGOR_G00233540</name>
</gene>
<dbReference type="GO" id="GO:0031175">
    <property type="term" value="P:neuron projection development"/>
    <property type="evidence" value="ECO:0007669"/>
    <property type="project" value="TreeGrafter"/>
</dbReference>
<name>A0A8T3CF11_9TELE</name>
<keyword evidence="5" id="KW-1185">Reference proteome</keyword>
<feature type="compositionally biased region" description="Basic and acidic residues" evidence="2">
    <location>
        <begin position="644"/>
        <end position="680"/>
    </location>
</feature>
<feature type="compositionally biased region" description="Polar residues" evidence="2">
    <location>
        <begin position="623"/>
        <end position="635"/>
    </location>
</feature>
<accession>A0A8T3CF11</accession>
<feature type="compositionally biased region" description="Polar residues" evidence="2">
    <location>
        <begin position="195"/>
        <end position="206"/>
    </location>
</feature>
<dbReference type="InterPro" id="IPR026646">
    <property type="entry name" value="GPRIN2-like/GPRIN3"/>
</dbReference>
<feature type="region of interest" description="Disordered" evidence="2">
    <location>
        <begin position="107"/>
        <end position="375"/>
    </location>
</feature>
<feature type="compositionally biased region" description="Polar residues" evidence="2">
    <location>
        <begin position="768"/>
        <end position="784"/>
    </location>
</feature>
<dbReference type="PANTHER" id="PTHR15718:SF6">
    <property type="entry name" value="G PROTEIN-REGULATED INDUCER OF NEURITE OUTGROWTH 3"/>
    <property type="match status" value="1"/>
</dbReference>
<feature type="region of interest" description="Disordered" evidence="2">
    <location>
        <begin position="29"/>
        <end position="95"/>
    </location>
</feature>
<feature type="compositionally biased region" description="Basic and acidic residues" evidence="2">
    <location>
        <begin position="494"/>
        <end position="505"/>
    </location>
</feature>
<protein>
    <recommendedName>
        <fullName evidence="3">G protein-regulated inducer of neurite outgrowth C-terminal domain-containing protein</fullName>
    </recommendedName>
</protein>
<comment type="function">
    <text evidence="1">May be involved in neurite outgrowth.</text>
</comment>
<reference evidence="4" key="1">
    <citation type="submission" date="2021-01" db="EMBL/GenBank/DDBJ databases">
        <authorList>
            <person name="Zahm M."/>
            <person name="Roques C."/>
            <person name="Cabau C."/>
            <person name="Klopp C."/>
            <person name="Donnadieu C."/>
            <person name="Jouanno E."/>
            <person name="Lampietro C."/>
            <person name="Louis A."/>
            <person name="Herpin A."/>
            <person name="Echchiki A."/>
            <person name="Berthelot C."/>
            <person name="Parey E."/>
            <person name="Roest-Crollius H."/>
            <person name="Braasch I."/>
            <person name="Postlethwait J."/>
            <person name="Bobe J."/>
            <person name="Montfort J."/>
            <person name="Bouchez O."/>
            <person name="Begum T."/>
            <person name="Mejri S."/>
            <person name="Adams A."/>
            <person name="Chen W.-J."/>
            <person name="Guiguen Y."/>
        </authorList>
    </citation>
    <scope>NUCLEOTIDE SEQUENCE</scope>
    <source>
        <tissue evidence="4">Blood</tissue>
    </source>
</reference>
<feature type="compositionally biased region" description="Basic and acidic residues" evidence="2">
    <location>
        <begin position="293"/>
        <end position="307"/>
    </location>
</feature>
<dbReference type="Proteomes" id="UP000829720">
    <property type="component" value="Unassembled WGS sequence"/>
</dbReference>
<feature type="compositionally biased region" description="Basic and acidic residues" evidence="2">
    <location>
        <begin position="586"/>
        <end position="601"/>
    </location>
</feature>
<feature type="compositionally biased region" description="Polar residues" evidence="2">
    <location>
        <begin position="134"/>
        <end position="148"/>
    </location>
</feature>
<dbReference type="EMBL" id="JAERUA010000023">
    <property type="protein sequence ID" value="KAI1883629.1"/>
    <property type="molecule type" value="Genomic_DNA"/>
</dbReference>
<sequence length="818" mass="87561">MGTIPKPKRTVTIQMGPHIAVVDNFGNKEPNANWENEPNLKLSRTTTSPTEIRQDNVCVQTSNMSASNKNLDSKKQNRADIASVTSSANGGGKKSEDLIGQVLEQTGALTGQRASDERESPRNSCLTTAEEEASSLTSPKGASRTSDGTLKVQGCEETSADPKEERLRSDTSKLSQKHEDDAALTHVSREKLSPKQATSKTLTSIQGEADSVEIAASKDMTIPITSEGRGETLDVPSVQTINIGQGGGQQESSYKKKDEGSVLANLEQIDGKEGGRSPLRLSEDISGGSAGSEELRDADKTDSKEETSAVCLELNLKAPEDSESSSHRHSSMLLPRDTATPGGQQSKPGPARKTEGDEESRDAMSEHLQPSQTGLCKQFKEASTMTTSPEHCPPTKSKCQDVGVQAVVNVCSRSAATSPCHFPATAMPTELCCAAKEGGVCQVNPGSQPVPHPPRDDAELKGGKVFSDACTQTLVSPQSHTGLSEHSSNQVTDHLPKKGRSEDGLCKSQNAGMSHHSGSVHHQDKELGARPKEPGVHLGHTQKGPPPLQPVYQINIEPCSKVNQESSSSVHDKEPLTADSQCASHSESRGRNHTATPHDKPTVSNHACQVVADITSVPAQPANVPSAQPSSSQLDSMPHAKTQLHTDVEKKAEPLVMEKDKGAKQKTVVHEDKSKARLEQSGKPSSTKSKSESGQRAVKQEPKADQAGSEDDGKGGKQGKSQAVPDVVWDEQGMTWEVYGASVDPESLGFAIQSHLLCKIKEHEKQIKAQTTIRKSVSSESSQGKKTEKRPRNVFRSLLQNVRRPKCCVRPPPSAVLE</sequence>
<dbReference type="GO" id="GO:0005886">
    <property type="term" value="C:plasma membrane"/>
    <property type="evidence" value="ECO:0007669"/>
    <property type="project" value="TreeGrafter"/>
</dbReference>
<feature type="compositionally biased region" description="Polar residues" evidence="2">
    <location>
        <begin position="476"/>
        <end position="492"/>
    </location>
</feature>
<evidence type="ECO:0000313" key="4">
    <source>
        <dbReference type="EMBL" id="KAI1883629.1"/>
    </source>
</evidence>
<feature type="compositionally biased region" description="Basic and acidic residues" evidence="2">
    <location>
        <begin position="521"/>
        <end position="535"/>
    </location>
</feature>
<feature type="region of interest" description="Disordered" evidence="2">
    <location>
        <begin position="476"/>
        <end position="604"/>
    </location>
</feature>
<feature type="domain" description="G protein-regulated inducer of neurite outgrowth C-terminal" evidence="3">
    <location>
        <begin position="686"/>
        <end position="813"/>
    </location>
</feature>
<dbReference type="AlphaFoldDB" id="A0A8T3CF11"/>
<feature type="compositionally biased region" description="Polar residues" evidence="2">
    <location>
        <begin position="42"/>
        <end position="70"/>
    </location>
</feature>
<dbReference type="InterPro" id="IPR032745">
    <property type="entry name" value="GRIN_C"/>
</dbReference>
<dbReference type="PANTHER" id="PTHR15718">
    <property type="entry name" value="G PROTEIN-REGULATED INDUCER OF NEURITE OUTGROWTH C-TERMINAL DOMAIN-CONTAINING PROTEIN"/>
    <property type="match status" value="1"/>
</dbReference>